<protein>
    <recommendedName>
        <fullName evidence="7">Retrotransposon Copia-like N-terminal domain-containing protein</fullName>
    </recommendedName>
</protein>
<dbReference type="Pfam" id="PF14244">
    <property type="entry name" value="Retrotran_gag_3"/>
    <property type="match status" value="1"/>
</dbReference>
<feature type="region of interest" description="Disordered" evidence="1">
    <location>
        <begin position="1"/>
        <end position="23"/>
    </location>
</feature>
<gene>
    <name evidence="5" type="ORF">L3X38_043966</name>
</gene>
<evidence type="ECO:0000256" key="1">
    <source>
        <dbReference type="SAM" id="MobiDB-lite"/>
    </source>
</evidence>
<evidence type="ECO:0000313" key="6">
    <source>
        <dbReference type="Proteomes" id="UP001054821"/>
    </source>
</evidence>
<name>A0AAD4UXJ4_PRUDU</name>
<dbReference type="InterPro" id="IPR036875">
    <property type="entry name" value="Znf_CCHC_sf"/>
</dbReference>
<dbReference type="GO" id="GO:0003676">
    <property type="term" value="F:nucleic acid binding"/>
    <property type="evidence" value="ECO:0007669"/>
    <property type="project" value="InterPro"/>
</dbReference>
<feature type="region of interest" description="Disordered" evidence="1">
    <location>
        <begin position="302"/>
        <end position="327"/>
    </location>
</feature>
<organism evidence="5 6">
    <name type="scientific">Prunus dulcis</name>
    <name type="common">Almond</name>
    <name type="synonym">Amygdalus dulcis</name>
    <dbReference type="NCBI Taxonomy" id="3755"/>
    <lineage>
        <taxon>Eukaryota</taxon>
        <taxon>Viridiplantae</taxon>
        <taxon>Streptophyta</taxon>
        <taxon>Embryophyta</taxon>
        <taxon>Tracheophyta</taxon>
        <taxon>Spermatophyta</taxon>
        <taxon>Magnoliopsida</taxon>
        <taxon>eudicotyledons</taxon>
        <taxon>Gunneridae</taxon>
        <taxon>Pentapetalae</taxon>
        <taxon>rosids</taxon>
        <taxon>fabids</taxon>
        <taxon>Rosales</taxon>
        <taxon>Rosaceae</taxon>
        <taxon>Amygdaloideae</taxon>
        <taxon>Amygdaleae</taxon>
        <taxon>Prunus</taxon>
    </lineage>
</organism>
<dbReference type="Proteomes" id="UP001054821">
    <property type="component" value="Chromosome 8"/>
</dbReference>
<evidence type="ECO:0000259" key="3">
    <source>
        <dbReference type="Pfam" id="PF14244"/>
    </source>
</evidence>
<keyword evidence="6" id="KW-1185">Reference proteome</keyword>
<dbReference type="PANTHER" id="PTHR37610">
    <property type="entry name" value="CCHC-TYPE DOMAIN-CONTAINING PROTEIN"/>
    <property type="match status" value="1"/>
</dbReference>
<dbReference type="SUPFAM" id="SSF57756">
    <property type="entry name" value="Retrovirus zinc finger-like domains"/>
    <property type="match status" value="1"/>
</dbReference>
<dbReference type="PANTHER" id="PTHR37610:SF97">
    <property type="entry name" value="RETROTRANSPOSON GAG DOMAIN-CONTAINING PROTEIN"/>
    <property type="match status" value="1"/>
</dbReference>
<dbReference type="EMBL" id="JAJFAZ020000008">
    <property type="protein sequence ID" value="KAI5314790.1"/>
    <property type="molecule type" value="Genomic_DNA"/>
</dbReference>
<feature type="domain" description="Retrotransposon Copia-like N-terminal" evidence="3">
    <location>
        <begin position="37"/>
        <end position="84"/>
    </location>
</feature>
<evidence type="ECO:0000259" key="2">
    <source>
        <dbReference type="Pfam" id="PF03732"/>
    </source>
</evidence>
<dbReference type="GO" id="GO:0008270">
    <property type="term" value="F:zinc ion binding"/>
    <property type="evidence" value="ECO:0007669"/>
    <property type="project" value="InterPro"/>
</dbReference>
<evidence type="ECO:0000313" key="5">
    <source>
        <dbReference type="EMBL" id="KAI5314790.1"/>
    </source>
</evidence>
<accession>A0AAD4UXJ4</accession>
<feature type="domain" description="Retrotransposon gag" evidence="2">
    <location>
        <begin position="114"/>
        <end position="207"/>
    </location>
</feature>
<dbReference type="Pfam" id="PF03732">
    <property type="entry name" value="Retrotrans_gag"/>
    <property type="match status" value="1"/>
</dbReference>
<dbReference type="AlphaFoldDB" id="A0AAD4UXJ4"/>
<evidence type="ECO:0008006" key="7">
    <source>
        <dbReference type="Google" id="ProtNLM"/>
    </source>
</evidence>
<feature type="compositionally biased region" description="Low complexity" evidence="1">
    <location>
        <begin position="312"/>
        <end position="327"/>
    </location>
</feature>
<reference evidence="5 6" key="1">
    <citation type="journal article" date="2022" name="G3 (Bethesda)">
        <title>Whole-genome sequence and methylome profiling of the almond [Prunus dulcis (Mill.) D.A. Webb] cultivar 'Nonpareil'.</title>
        <authorList>
            <person name="D'Amico-Willman K.M."/>
            <person name="Ouma W.Z."/>
            <person name="Meulia T."/>
            <person name="Sideli G.M."/>
            <person name="Gradziel T.M."/>
            <person name="Fresnedo-Ramirez J."/>
        </authorList>
    </citation>
    <scope>NUCLEOTIDE SEQUENCE [LARGE SCALE GENOMIC DNA]</scope>
    <source>
        <strain evidence="5">Clone GOH B32 T37-40</strain>
    </source>
</reference>
<dbReference type="InterPro" id="IPR029472">
    <property type="entry name" value="Copia-like_N"/>
</dbReference>
<evidence type="ECO:0000259" key="4">
    <source>
        <dbReference type="Pfam" id="PF25043"/>
    </source>
</evidence>
<dbReference type="InterPro" id="IPR056690">
    <property type="entry name" value="DUF7788"/>
</dbReference>
<comment type="caution">
    <text evidence="5">The sequence shown here is derived from an EMBL/GenBank/DDBJ whole genome shotgun (WGS) entry which is preliminary data.</text>
</comment>
<feature type="domain" description="DUF7788" evidence="4">
    <location>
        <begin position="375"/>
        <end position="451"/>
    </location>
</feature>
<dbReference type="InterPro" id="IPR005162">
    <property type="entry name" value="Retrotrans_gag_dom"/>
</dbReference>
<sequence>MSDTASTASSKSNGKKSVNKDTPLSTEYAASSPLYLHHSDNPGVILVTQLLLGDNYPTWSRAMRMALDAKNKFGFIDGSIAKPEDASTKFHQWTRCNSMVLSWIVNALSPEISNSVIYTATAREVWDDLRERFSQKNAPRIFEIRRAIANHTQGNSSIASYYTILKGYWDELSSYISLTSCTCGASQTSMNHIQEEHLMQFLAGLNESYFGVRSNMLLQDPLPTVNRAYSLLLQDERQRSLQPVITTSLDQSAMAANRPQSHKPFYHCKFCDTDGHSESRCRKNPASKNYMFCTFCDTAGHTQSHCKKKNGTAKTNSSSSHTTSTGSFVAATTSTPAAPTLTHAQYNQLIAMLPSGKNNSMANVAGVFLCSFTYRDFKKAFKNNWVLDYKEAWKNYRKRGYATVPPLVFWNLKNPIAETEVIGSPVKNHNAGIIITGFSNNLISLFFKGETDSRTYATRRARVRAVFGIDLQSELRFYSKG</sequence>
<proteinExistence type="predicted"/>
<dbReference type="Pfam" id="PF25043">
    <property type="entry name" value="DUF7788"/>
    <property type="match status" value="1"/>
</dbReference>